<dbReference type="PANTHER" id="PTHR46865:SF2">
    <property type="entry name" value="MONOOXYGENASE"/>
    <property type="match status" value="1"/>
</dbReference>
<gene>
    <name evidence="2" type="ORF">DB31_6264</name>
</gene>
<dbReference type="InterPro" id="IPR002938">
    <property type="entry name" value="FAD-bd"/>
</dbReference>
<dbReference type="PATRIC" id="fig|394096.3.peg.8980"/>
<dbReference type="GO" id="GO:0071949">
    <property type="term" value="F:FAD binding"/>
    <property type="evidence" value="ECO:0007669"/>
    <property type="project" value="InterPro"/>
</dbReference>
<sequence>MKRHVLVTGASIAGPTLAWWLTRFGMSVTVVERAPEFRDGGQNIDVRGAGREVIRRMGLEDEVRQRSTGEVAIAFVDEENRVKAEFDAAQFGGNGPTAELEILRGELARLLVEHSHDRAEYIFGDRITVLDDKGDRVEVTFDKGGTRRFDLVIAAEGIGSSTRKLAFGDAVKRRPLDLYTAYFTIPKGSNDGKVARWFNAPGGRSVFLRPDHVGTTRALLGLQEKPVGYEDLSRDEQKAMLKEKFADAGWETPRVLAGLDDARDFYFEAIGQVKMDRWSIGRVVLTGDAAWCASPISGMGTSLALVGAYVLAGELGRHEDHAEAFAAYERIMRPYVDQAQDVPKLGPRIAQPQTRTGIALQQAALSLATKPGLSRLAGKLLSPPADRIHLPDYGHDAIMQSALEGMVP</sequence>
<evidence type="ECO:0000259" key="1">
    <source>
        <dbReference type="Pfam" id="PF01494"/>
    </source>
</evidence>
<comment type="caution">
    <text evidence="2">The sequence shown here is derived from an EMBL/GenBank/DDBJ whole genome shotgun (WGS) entry which is preliminary data.</text>
</comment>
<dbReference type="InterPro" id="IPR036188">
    <property type="entry name" value="FAD/NAD-bd_sf"/>
</dbReference>
<dbReference type="AlphaFoldDB" id="A0A085VSV1"/>
<dbReference type="Pfam" id="PF01494">
    <property type="entry name" value="FAD_binding_3"/>
    <property type="match status" value="1"/>
</dbReference>
<name>A0A085VSV1_9BACT</name>
<dbReference type="Proteomes" id="UP000028725">
    <property type="component" value="Unassembled WGS sequence"/>
</dbReference>
<dbReference type="Gene3D" id="3.50.50.60">
    <property type="entry name" value="FAD/NAD(P)-binding domain"/>
    <property type="match status" value="1"/>
</dbReference>
<accession>A0A085VSV1</accession>
<dbReference type="RefSeq" id="WP_044199998.1">
    <property type="nucleotide sequence ID" value="NZ_JMCB01000036.1"/>
</dbReference>
<dbReference type="PRINTS" id="PR00420">
    <property type="entry name" value="RNGMNOXGNASE"/>
</dbReference>
<evidence type="ECO:0000313" key="3">
    <source>
        <dbReference type="Proteomes" id="UP000028725"/>
    </source>
</evidence>
<reference evidence="2 3" key="1">
    <citation type="submission" date="2014-04" db="EMBL/GenBank/DDBJ databases">
        <title>Genome assembly of Hyalangium minutum DSM 14724.</title>
        <authorList>
            <person name="Sharma G."/>
            <person name="Subramanian S."/>
        </authorList>
    </citation>
    <scope>NUCLEOTIDE SEQUENCE [LARGE SCALE GENOMIC DNA]</scope>
    <source>
        <strain evidence="2 3">DSM 14724</strain>
    </source>
</reference>
<dbReference type="SUPFAM" id="SSF51905">
    <property type="entry name" value="FAD/NAD(P)-binding domain"/>
    <property type="match status" value="1"/>
</dbReference>
<dbReference type="InterPro" id="IPR051704">
    <property type="entry name" value="FAD_aromatic-hydroxylase"/>
</dbReference>
<dbReference type="OrthoDB" id="5499180at2"/>
<evidence type="ECO:0000313" key="2">
    <source>
        <dbReference type="EMBL" id="KFE58514.1"/>
    </source>
</evidence>
<keyword evidence="3" id="KW-1185">Reference proteome</keyword>
<protein>
    <submittedName>
        <fullName evidence="2">2-polyprenyl-6-methoxyphenol hydroxylase</fullName>
    </submittedName>
</protein>
<dbReference type="Gene3D" id="3.30.9.10">
    <property type="entry name" value="D-Amino Acid Oxidase, subunit A, domain 2"/>
    <property type="match status" value="1"/>
</dbReference>
<feature type="domain" description="FAD-binding" evidence="1">
    <location>
        <begin position="4"/>
        <end position="338"/>
    </location>
</feature>
<dbReference type="EMBL" id="JMCB01000036">
    <property type="protein sequence ID" value="KFE58514.1"/>
    <property type="molecule type" value="Genomic_DNA"/>
</dbReference>
<proteinExistence type="predicted"/>
<dbReference type="PANTHER" id="PTHR46865">
    <property type="entry name" value="OXIDOREDUCTASE-RELATED"/>
    <property type="match status" value="1"/>
</dbReference>
<dbReference type="STRING" id="394096.DB31_6264"/>
<organism evidence="2 3">
    <name type="scientific">Hyalangium minutum</name>
    <dbReference type="NCBI Taxonomy" id="394096"/>
    <lineage>
        <taxon>Bacteria</taxon>
        <taxon>Pseudomonadati</taxon>
        <taxon>Myxococcota</taxon>
        <taxon>Myxococcia</taxon>
        <taxon>Myxococcales</taxon>
        <taxon>Cystobacterineae</taxon>
        <taxon>Archangiaceae</taxon>
        <taxon>Hyalangium</taxon>
    </lineage>
</organism>